<sequence>MALRGDPLTIPEHIQMIIDKEKKEKPGNEEKIKSLHELKKTFTEKNDSTPADQHSG</sequence>
<dbReference type="EMBL" id="GL732558">
    <property type="protein sequence ID" value="EFX78327.1"/>
    <property type="molecule type" value="Genomic_DNA"/>
</dbReference>
<organism evidence="2 3">
    <name type="scientific">Daphnia pulex</name>
    <name type="common">Water flea</name>
    <dbReference type="NCBI Taxonomy" id="6669"/>
    <lineage>
        <taxon>Eukaryota</taxon>
        <taxon>Metazoa</taxon>
        <taxon>Ecdysozoa</taxon>
        <taxon>Arthropoda</taxon>
        <taxon>Crustacea</taxon>
        <taxon>Branchiopoda</taxon>
        <taxon>Diplostraca</taxon>
        <taxon>Cladocera</taxon>
        <taxon>Anomopoda</taxon>
        <taxon>Daphniidae</taxon>
        <taxon>Daphnia</taxon>
    </lineage>
</organism>
<gene>
    <name evidence="2" type="ORF">DAPPUDRAFT_246441</name>
</gene>
<protein>
    <submittedName>
        <fullName evidence="2">Uncharacterized protein</fullName>
    </submittedName>
</protein>
<dbReference type="AlphaFoldDB" id="E9GQI5"/>
<dbReference type="Proteomes" id="UP000000305">
    <property type="component" value="Unassembled WGS sequence"/>
</dbReference>
<reference evidence="2 3" key="1">
    <citation type="journal article" date="2011" name="Science">
        <title>The ecoresponsive genome of Daphnia pulex.</title>
        <authorList>
            <person name="Colbourne J.K."/>
            <person name="Pfrender M.E."/>
            <person name="Gilbert D."/>
            <person name="Thomas W.K."/>
            <person name="Tucker A."/>
            <person name="Oakley T.H."/>
            <person name="Tokishita S."/>
            <person name="Aerts A."/>
            <person name="Arnold G.J."/>
            <person name="Basu M.K."/>
            <person name="Bauer D.J."/>
            <person name="Caceres C.E."/>
            <person name="Carmel L."/>
            <person name="Casola C."/>
            <person name="Choi J.H."/>
            <person name="Detter J.C."/>
            <person name="Dong Q."/>
            <person name="Dusheyko S."/>
            <person name="Eads B.D."/>
            <person name="Frohlich T."/>
            <person name="Geiler-Samerotte K.A."/>
            <person name="Gerlach D."/>
            <person name="Hatcher P."/>
            <person name="Jogdeo S."/>
            <person name="Krijgsveld J."/>
            <person name="Kriventseva E.V."/>
            <person name="Kultz D."/>
            <person name="Laforsch C."/>
            <person name="Lindquist E."/>
            <person name="Lopez J."/>
            <person name="Manak J.R."/>
            <person name="Muller J."/>
            <person name="Pangilinan J."/>
            <person name="Patwardhan R.P."/>
            <person name="Pitluck S."/>
            <person name="Pritham E.J."/>
            <person name="Rechtsteiner A."/>
            <person name="Rho M."/>
            <person name="Rogozin I.B."/>
            <person name="Sakarya O."/>
            <person name="Salamov A."/>
            <person name="Schaack S."/>
            <person name="Shapiro H."/>
            <person name="Shiga Y."/>
            <person name="Skalitzky C."/>
            <person name="Smith Z."/>
            <person name="Souvorov A."/>
            <person name="Sung W."/>
            <person name="Tang Z."/>
            <person name="Tsuchiya D."/>
            <person name="Tu H."/>
            <person name="Vos H."/>
            <person name="Wang M."/>
            <person name="Wolf Y.I."/>
            <person name="Yamagata H."/>
            <person name="Yamada T."/>
            <person name="Ye Y."/>
            <person name="Shaw J.R."/>
            <person name="Andrews J."/>
            <person name="Crease T.J."/>
            <person name="Tang H."/>
            <person name="Lucas S.M."/>
            <person name="Robertson H.M."/>
            <person name="Bork P."/>
            <person name="Koonin E.V."/>
            <person name="Zdobnov E.M."/>
            <person name="Grigoriev I.V."/>
            <person name="Lynch M."/>
            <person name="Boore J.L."/>
        </authorList>
    </citation>
    <scope>NUCLEOTIDE SEQUENCE [LARGE SCALE GENOMIC DNA]</scope>
</reference>
<evidence type="ECO:0000313" key="3">
    <source>
        <dbReference type="Proteomes" id="UP000000305"/>
    </source>
</evidence>
<feature type="region of interest" description="Disordered" evidence="1">
    <location>
        <begin position="1"/>
        <end position="56"/>
    </location>
</feature>
<evidence type="ECO:0000313" key="2">
    <source>
        <dbReference type="EMBL" id="EFX78327.1"/>
    </source>
</evidence>
<dbReference type="InParanoid" id="E9GQI5"/>
<dbReference type="KEGG" id="dpx:DAPPUDRAFT_246441"/>
<proteinExistence type="predicted"/>
<evidence type="ECO:0000256" key="1">
    <source>
        <dbReference type="SAM" id="MobiDB-lite"/>
    </source>
</evidence>
<dbReference type="HOGENOM" id="CLU_3016305_0_0_1"/>
<keyword evidence="3" id="KW-1185">Reference proteome</keyword>
<feature type="compositionally biased region" description="Basic and acidic residues" evidence="1">
    <location>
        <begin position="18"/>
        <end position="47"/>
    </location>
</feature>
<name>E9GQI5_DAPPU</name>
<accession>E9GQI5</accession>